<dbReference type="GeneID" id="54549546"/>
<dbReference type="PANTHER" id="PTHR11203:SF11">
    <property type="entry name" value="CLEAVAGE AND POLYADENYLATION SPECIFICITY FACTOR SUBUNIT 3"/>
    <property type="match status" value="1"/>
</dbReference>
<protein>
    <submittedName>
        <fullName evidence="15">Uncharacterized protein</fullName>
    </submittedName>
</protein>
<evidence type="ECO:0000313" key="16">
    <source>
        <dbReference type="Proteomes" id="UP000800097"/>
    </source>
</evidence>
<gene>
    <name evidence="15" type="ORF">EI97DRAFT_397777</name>
</gene>
<dbReference type="Pfam" id="PF10996">
    <property type="entry name" value="Beta-Casp"/>
    <property type="match status" value="1"/>
</dbReference>
<evidence type="ECO:0000256" key="11">
    <source>
        <dbReference type="SAM" id="MobiDB-lite"/>
    </source>
</evidence>
<evidence type="ECO:0000259" key="13">
    <source>
        <dbReference type="SMART" id="SM01027"/>
    </source>
</evidence>
<dbReference type="Pfam" id="PF07521">
    <property type="entry name" value="RMMBL"/>
    <property type="match status" value="1"/>
</dbReference>
<keyword evidence="6" id="KW-0255">Endonuclease</keyword>
<dbReference type="SMART" id="SM01027">
    <property type="entry name" value="Beta-Casp"/>
    <property type="match status" value="1"/>
</dbReference>
<reference evidence="15" key="1">
    <citation type="journal article" date="2020" name="Stud. Mycol.">
        <title>101 Dothideomycetes genomes: a test case for predicting lifestyles and emergence of pathogens.</title>
        <authorList>
            <person name="Haridas S."/>
            <person name="Albert R."/>
            <person name="Binder M."/>
            <person name="Bloem J."/>
            <person name="Labutti K."/>
            <person name="Salamov A."/>
            <person name="Andreopoulos B."/>
            <person name="Baker S."/>
            <person name="Barry K."/>
            <person name="Bills G."/>
            <person name="Bluhm B."/>
            <person name="Cannon C."/>
            <person name="Castanera R."/>
            <person name="Culley D."/>
            <person name="Daum C."/>
            <person name="Ezra D."/>
            <person name="Gonzalez J."/>
            <person name="Henrissat B."/>
            <person name="Kuo A."/>
            <person name="Liang C."/>
            <person name="Lipzen A."/>
            <person name="Lutzoni F."/>
            <person name="Magnuson J."/>
            <person name="Mondo S."/>
            <person name="Nolan M."/>
            <person name="Ohm R."/>
            <person name="Pangilinan J."/>
            <person name="Park H.-J."/>
            <person name="Ramirez L."/>
            <person name="Alfaro M."/>
            <person name="Sun H."/>
            <person name="Tritt A."/>
            <person name="Yoshinaga Y."/>
            <person name="Zwiers L.-H."/>
            <person name="Turgeon B."/>
            <person name="Goodwin S."/>
            <person name="Spatafora J."/>
            <person name="Crous P."/>
            <person name="Grigoriev I."/>
        </authorList>
    </citation>
    <scope>NUCLEOTIDE SEQUENCE</scope>
    <source>
        <strain evidence="15">CBS 379.55</strain>
    </source>
</reference>
<evidence type="ECO:0000256" key="6">
    <source>
        <dbReference type="ARBA" id="ARBA00022759"/>
    </source>
</evidence>
<dbReference type="Pfam" id="PF00753">
    <property type="entry name" value="Lactamase_B"/>
    <property type="match status" value="1"/>
</dbReference>
<evidence type="ECO:0000259" key="14">
    <source>
        <dbReference type="SMART" id="SM01098"/>
    </source>
</evidence>
<proteinExistence type="inferred from homology"/>
<dbReference type="Proteomes" id="UP000800097">
    <property type="component" value="Unassembled WGS sequence"/>
</dbReference>
<dbReference type="CDD" id="cd16292">
    <property type="entry name" value="CPSF3-like_MBL-fold"/>
    <property type="match status" value="1"/>
</dbReference>
<feature type="domain" description="Metallo-beta-lactamase" evidence="12">
    <location>
        <begin position="36"/>
        <end position="233"/>
    </location>
</feature>
<dbReference type="GO" id="GO:0004521">
    <property type="term" value="F:RNA endonuclease activity"/>
    <property type="evidence" value="ECO:0007669"/>
    <property type="project" value="TreeGrafter"/>
</dbReference>
<dbReference type="InterPro" id="IPR011108">
    <property type="entry name" value="RMMBL"/>
</dbReference>
<feature type="domain" description="Beta-Casp" evidence="13">
    <location>
        <begin position="263"/>
        <end position="397"/>
    </location>
</feature>
<keyword evidence="7" id="KW-0378">Hydrolase</keyword>
<evidence type="ECO:0000256" key="3">
    <source>
        <dbReference type="ARBA" id="ARBA00022664"/>
    </source>
</evidence>
<dbReference type="RefSeq" id="XP_033654370.1">
    <property type="nucleotide sequence ID" value="XM_033796371.1"/>
</dbReference>
<dbReference type="GO" id="GO:0003723">
    <property type="term" value="F:RNA binding"/>
    <property type="evidence" value="ECO:0007669"/>
    <property type="project" value="TreeGrafter"/>
</dbReference>
<feature type="compositionally biased region" description="Low complexity" evidence="11">
    <location>
        <begin position="835"/>
        <end position="845"/>
    </location>
</feature>
<dbReference type="Gene3D" id="3.40.50.10890">
    <property type="match status" value="1"/>
</dbReference>
<dbReference type="OrthoDB" id="10249535at2759"/>
<feature type="domain" description="Pre-mRNA 3'-end-processing endonuclease polyadenylation factor C-term" evidence="14">
    <location>
        <begin position="565"/>
        <end position="937"/>
    </location>
</feature>
<accession>A0A6A6JJQ9</accession>
<dbReference type="InterPro" id="IPR050698">
    <property type="entry name" value="MBL"/>
</dbReference>
<evidence type="ECO:0000256" key="10">
    <source>
        <dbReference type="ARBA" id="ARBA00024826"/>
    </source>
</evidence>
<evidence type="ECO:0000256" key="1">
    <source>
        <dbReference type="ARBA" id="ARBA00004123"/>
    </source>
</evidence>
<keyword evidence="8" id="KW-0862">Zinc</keyword>
<evidence type="ECO:0000313" key="15">
    <source>
        <dbReference type="EMBL" id="KAF2276831.1"/>
    </source>
</evidence>
<dbReference type="SMART" id="SM00849">
    <property type="entry name" value="Lactamase_B"/>
    <property type="match status" value="1"/>
</dbReference>
<dbReference type="FunFam" id="3.60.15.10:FF:000001">
    <property type="entry name" value="Cleavage and polyadenylation specificity factor"/>
    <property type="match status" value="1"/>
</dbReference>
<keyword evidence="5" id="KW-0479">Metal-binding</keyword>
<dbReference type="InterPro" id="IPR021718">
    <property type="entry name" value="CPSF73-100_C"/>
</dbReference>
<comment type="function">
    <text evidence="10">Component of the cleavage factor I (CF I) involved in pre-mRNA 3'-end processing.</text>
</comment>
<keyword evidence="16" id="KW-1185">Reference proteome</keyword>
<feature type="region of interest" description="Disordered" evidence="11">
    <location>
        <begin position="720"/>
        <end position="745"/>
    </location>
</feature>
<keyword evidence="4" id="KW-0540">Nuclease</keyword>
<dbReference type="GO" id="GO:0046872">
    <property type="term" value="F:metal ion binding"/>
    <property type="evidence" value="ECO:0007669"/>
    <property type="project" value="UniProtKB-KW"/>
</dbReference>
<feature type="region of interest" description="Disordered" evidence="11">
    <location>
        <begin position="799"/>
        <end position="873"/>
    </location>
</feature>
<evidence type="ECO:0000256" key="2">
    <source>
        <dbReference type="ARBA" id="ARBA00010624"/>
    </source>
</evidence>
<feature type="compositionally biased region" description="Basic and acidic residues" evidence="11">
    <location>
        <begin position="546"/>
        <end position="555"/>
    </location>
</feature>
<dbReference type="InterPro" id="IPR001279">
    <property type="entry name" value="Metallo-B-lactamas"/>
</dbReference>
<dbReference type="GO" id="GO:0006397">
    <property type="term" value="P:mRNA processing"/>
    <property type="evidence" value="ECO:0007669"/>
    <property type="project" value="UniProtKB-KW"/>
</dbReference>
<sequence>MAAKRKLAAMAPVDEDPVDPSDELMFLCLGGGNEVGRSCHIIQYKGKTVMLDAGMHPAYEGFSAMPFYDEFDLSTVDVLLISHFHVDHAASLPYVLAKTNFQGKVYMTHATKAIYKWLIQDSVRVGNISNSSETKVQVYTEADHLNTFPKIDAIDFYTTHTHAGIRITPYPAGHVLGAAMFLIEIAGLKILFTGDYSREDDRHLVSAAVPKDVKIDVLITESTFGISTHVPRLQRETQLMKSITDILNRGGRALLPVFALGRAQELLLILDEYWAKHPEYQKIPIYYNSSLARKCMVVYQTYVSAMNDNIKRLFKERMAEAEASGDVSKGGPWDFRFVRSLKSLERFDDVGGCVMLASPGMLQSGTSRELLERWAPDPRNGVIITGYSVEGTMAKQIVHEPDQIPAITQRGATNTARRPGHREGEQIMIPRRCTVQEFSFAAHVDGKENMEFVQEVAAPVVILVHGEKGNMTRLKSKLLSFNAQKAVPTKIFSPANCEQLRIPFKSDKVAKVVGKLASSIPPPLPPNHHLKKPKSEEENGEPMVLEGKEQEHEQDGQEQQQQDQANPISGVLIQNDDFKISLMAPEDLKEYAVLTTTTVVCREHLTLSAAGVDLIRWALEGTFGAITELDITDAAISGKEEAAAVNGNAHGNGHARKKEEADEEVQRTTKAFRVMDCVTVYCRPGGGRVEVEWEGNMINDGIADAVLAVLFTVESSPAAVRQSSRTHSHSHSHTHTHTHARAPQDDDDIAAQKLGLRFKQPHPLKTPDPATRLARLLMFLEAQFGADAVSPIELPRTPAAHVQAEGKSLGDDGGGGGGGEKDVVMTNGTQAVQQETTTTGPSSSPSEPPFTVAGRPPHSPSAPTSTPTPSISPADAQELKRLHSLGIPVPGIKIRFDGGKYEAKVWLEDLDVESSSAALKARVKAVVERGVEVVSGLWR</sequence>
<dbReference type="Pfam" id="PF11718">
    <property type="entry name" value="CPSF73-100_C"/>
    <property type="match status" value="1"/>
</dbReference>
<feature type="compositionally biased region" description="Low complexity" evidence="11">
    <location>
        <begin position="861"/>
        <end position="873"/>
    </location>
</feature>
<dbReference type="EMBL" id="ML986492">
    <property type="protein sequence ID" value="KAF2276831.1"/>
    <property type="molecule type" value="Genomic_DNA"/>
</dbReference>
<evidence type="ECO:0000256" key="9">
    <source>
        <dbReference type="ARBA" id="ARBA00023242"/>
    </source>
</evidence>
<dbReference type="InterPro" id="IPR022712">
    <property type="entry name" value="Beta_Casp"/>
</dbReference>
<evidence type="ECO:0000256" key="5">
    <source>
        <dbReference type="ARBA" id="ARBA00022723"/>
    </source>
</evidence>
<keyword evidence="3" id="KW-0507">mRNA processing</keyword>
<dbReference type="FunFam" id="3.40.50.10890:FF:000004">
    <property type="entry name" value="Cleavage and polyadenylation specifity factor"/>
    <property type="match status" value="1"/>
</dbReference>
<dbReference type="GO" id="GO:0004534">
    <property type="term" value="F:5'-3' RNA exonuclease activity"/>
    <property type="evidence" value="ECO:0007669"/>
    <property type="project" value="TreeGrafter"/>
</dbReference>
<evidence type="ECO:0000256" key="4">
    <source>
        <dbReference type="ARBA" id="ARBA00022722"/>
    </source>
</evidence>
<dbReference type="AlphaFoldDB" id="A0A6A6JJQ9"/>
<dbReference type="InterPro" id="IPR036866">
    <property type="entry name" value="RibonucZ/Hydroxyglut_hydro"/>
</dbReference>
<evidence type="ECO:0000256" key="8">
    <source>
        <dbReference type="ARBA" id="ARBA00022833"/>
    </source>
</evidence>
<dbReference type="SMART" id="SM01098">
    <property type="entry name" value="CPSF73-100_C"/>
    <property type="match status" value="1"/>
</dbReference>
<organism evidence="15 16">
    <name type="scientific">Westerdykella ornata</name>
    <dbReference type="NCBI Taxonomy" id="318751"/>
    <lineage>
        <taxon>Eukaryota</taxon>
        <taxon>Fungi</taxon>
        <taxon>Dikarya</taxon>
        <taxon>Ascomycota</taxon>
        <taxon>Pezizomycotina</taxon>
        <taxon>Dothideomycetes</taxon>
        <taxon>Pleosporomycetidae</taxon>
        <taxon>Pleosporales</taxon>
        <taxon>Sporormiaceae</taxon>
        <taxon>Westerdykella</taxon>
    </lineage>
</organism>
<comment type="subcellular location">
    <subcellularLocation>
        <location evidence="1">Nucleus</location>
    </subcellularLocation>
</comment>
<name>A0A6A6JJQ9_WESOR</name>
<feature type="compositionally biased region" description="Basic residues" evidence="11">
    <location>
        <begin position="724"/>
        <end position="740"/>
    </location>
</feature>
<dbReference type="PANTHER" id="PTHR11203">
    <property type="entry name" value="CLEAVAGE AND POLYADENYLATION SPECIFICITY FACTOR FAMILY MEMBER"/>
    <property type="match status" value="1"/>
</dbReference>
<dbReference type="SUPFAM" id="SSF56281">
    <property type="entry name" value="Metallo-hydrolase/oxidoreductase"/>
    <property type="match status" value="1"/>
</dbReference>
<comment type="similarity">
    <text evidence="2">Belongs to the metallo-beta-lactamase superfamily. RNA-metabolizing metallo-beta-lactamase-like family. CPSF2/YSH1 subfamily.</text>
</comment>
<evidence type="ECO:0000256" key="7">
    <source>
        <dbReference type="ARBA" id="ARBA00022801"/>
    </source>
</evidence>
<keyword evidence="9" id="KW-0539">Nucleus</keyword>
<dbReference type="Gene3D" id="3.60.15.10">
    <property type="entry name" value="Ribonuclease Z/Hydroxyacylglutathione hydrolase-like"/>
    <property type="match status" value="1"/>
</dbReference>
<feature type="region of interest" description="Disordered" evidence="11">
    <location>
        <begin position="517"/>
        <end position="568"/>
    </location>
</feature>
<dbReference type="GO" id="GO:0005847">
    <property type="term" value="C:mRNA cleavage and polyadenylation specificity factor complex"/>
    <property type="evidence" value="ECO:0007669"/>
    <property type="project" value="TreeGrafter"/>
</dbReference>
<evidence type="ECO:0000259" key="12">
    <source>
        <dbReference type="SMART" id="SM00849"/>
    </source>
</evidence>